<reference evidence="2" key="1">
    <citation type="journal article" date="2023" name="Mol. Phylogenet. Evol.">
        <title>Genome-scale phylogeny and comparative genomics of the fungal order Sordariales.</title>
        <authorList>
            <person name="Hensen N."/>
            <person name="Bonometti L."/>
            <person name="Westerberg I."/>
            <person name="Brannstrom I.O."/>
            <person name="Guillou S."/>
            <person name="Cros-Aarteil S."/>
            <person name="Calhoun S."/>
            <person name="Haridas S."/>
            <person name="Kuo A."/>
            <person name="Mondo S."/>
            <person name="Pangilinan J."/>
            <person name="Riley R."/>
            <person name="LaButti K."/>
            <person name="Andreopoulos B."/>
            <person name="Lipzen A."/>
            <person name="Chen C."/>
            <person name="Yan M."/>
            <person name="Daum C."/>
            <person name="Ng V."/>
            <person name="Clum A."/>
            <person name="Steindorff A."/>
            <person name="Ohm R.A."/>
            <person name="Martin F."/>
            <person name="Silar P."/>
            <person name="Natvig D.O."/>
            <person name="Lalanne C."/>
            <person name="Gautier V."/>
            <person name="Ament-Velasquez S.L."/>
            <person name="Kruys A."/>
            <person name="Hutchinson M.I."/>
            <person name="Powell A.J."/>
            <person name="Barry K."/>
            <person name="Miller A.N."/>
            <person name="Grigoriev I.V."/>
            <person name="Debuchy R."/>
            <person name="Gladieux P."/>
            <person name="Hiltunen Thoren M."/>
            <person name="Johannesson H."/>
        </authorList>
    </citation>
    <scope>NUCLEOTIDE SEQUENCE</scope>
    <source>
        <strain evidence="2">PSN293</strain>
    </source>
</reference>
<keyword evidence="1" id="KW-0812">Transmembrane</keyword>
<evidence type="ECO:0000256" key="1">
    <source>
        <dbReference type="SAM" id="Phobius"/>
    </source>
</evidence>
<protein>
    <submittedName>
        <fullName evidence="2">Uncharacterized protein</fullName>
    </submittedName>
</protein>
<keyword evidence="1" id="KW-1133">Transmembrane helix</keyword>
<comment type="caution">
    <text evidence="2">The sequence shown here is derived from an EMBL/GenBank/DDBJ whole genome shotgun (WGS) entry which is preliminary data.</text>
</comment>
<evidence type="ECO:0000313" key="3">
    <source>
        <dbReference type="Proteomes" id="UP001301769"/>
    </source>
</evidence>
<evidence type="ECO:0000313" key="2">
    <source>
        <dbReference type="EMBL" id="KAK4209264.1"/>
    </source>
</evidence>
<keyword evidence="1" id="KW-0472">Membrane</keyword>
<reference evidence="2" key="2">
    <citation type="submission" date="2023-05" db="EMBL/GenBank/DDBJ databases">
        <authorList>
            <consortium name="Lawrence Berkeley National Laboratory"/>
            <person name="Steindorff A."/>
            <person name="Hensen N."/>
            <person name="Bonometti L."/>
            <person name="Westerberg I."/>
            <person name="Brannstrom I.O."/>
            <person name="Guillou S."/>
            <person name="Cros-Aarteil S."/>
            <person name="Calhoun S."/>
            <person name="Haridas S."/>
            <person name="Kuo A."/>
            <person name="Mondo S."/>
            <person name="Pangilinan J."/>
            <person name="Riley R."/>
            <person name="Labutti K."/>
            <person name="Andreopoulos B."/>
            <person name="Lipzen A."/>
            <person name="Chen C."/>
            <person name="Yanf M."/>
            <person name="Daum C."/>
            <person name="Ng V."/>
            <person name="Clum A."/>
            <person name="Ohm R."/>
            <person name="Martin F."/>
            <person name="Silar P."/>
            <person name="Natvig D."/>
            <person name="Lalanne C."/>
            <person name="Gautier V."/>
            <person name="Ament-Velasquez S.L."/>
            <person name="Kruys A."/>
            <person name="Hutchinson M.I."/>
            <person name="Powell A.J."/>
            <person name="Barry K."/>
            <person name="Miller A.N."/>
            <person name="Grigoriev I.V."/>
            <person name="Debuchy R."/>
            <person name="Gladieux P."/>
            <person name="Thoren M.H."/>
            <person name="Johannesson H."/>
        </authorList>
    </citation>
    <scope>NUCLEOTIDE SEQUENCE</scope>
    <source>
        <strain evidence="2">PSN293</strain>
    </source>
</reference>
<gene>
    <name evidence="2" type="ORF">QBC37DRAFT_378248</name>
</gene>
<proteinExistence type="predicted"/>
<sequence>MEGRLPFTSLPDMAGIVGYIAATFYAAFTISAVSRTGSEDNDYLNAARS</sequence>
<organism evidence="2 3">
    <name type="scientific">Rhypophila decipiens</name>
    <dbReference type="NCBI Taxonomy" id="261697"/>
    <lineage>
        <taxon>Eukaryota</taxon>
        <taxon>Fungi</taxon>
        <taxon>Dikarya</taxon>
        <taxon>Ascomycota</taxon>
        <taxon>Pezizomycotina</taxon>
        <taxon>Sordariomycetes</taxon>
        <taxon>Sordariomycetidae</taxon>
        <taxon>Sordariales</taxon>
        <taxon>Naviculisporaceae</taxon>
        <taxon>Rhypophila</taxon>
    </lineage>
</organism>
<keyword evidence="3" id="KW-1185">Reference proteome</keyword>
<dbReference type="Proteomes" id="UP001301769">
    <property type="component" value="Unassembled WGS sequence"/>
</dbReference>
<dbReference type="AlphaFoldDB" id="A0AAN6XYX5"/>
<accession>A0AAN6XYX5</accession>
<dbReference type="EMBL" id="MU858211">
    <property type="protein sequence ID" value="KAK4209264.1"/>
    <property type="molecule type" value="Genomic_DNA"/>
</dbReference>
<name>A0AAN6XYX5_9PEZI</name>
<feature type="transmembrane region" description="Helical" evidence="1">
    <location>
        <begin position="13"/>
        <end position="33"/>
    </location>
</feature>